<dbReference type="GO" id="GO:0003676">
    <property type="term" value="F:nucleic acid binding"/>
    <property type="evidence" value="ECO:0007669"/>
    <property type="project" value="InterPro"/>
</dbReference>
<protein>
    <recommendedName>
        <fullName evidence="2">Integrase catalytic domain-containing protein</fullName>
    </recommendedName>
</protein>
<dbReference type="Proteomes" id="UP000694546">
    <property type="component" value="Chromosome 6"/>
</dbReference>
<dbReference type="PANTHER" id="PTHR37984">
    <property type="entry name" value="PROTEIN CBG26694"/>
    <property type="match status" value="1"/>
</dbReference>
<dbReference type="OMA" id="RRENPIF"/>
<feature type="region of interest" description="Disordered" evidence="1">
    <location>
        <begin position="220"/>
        <end position="244"/>
    </location>
</feature>
<accession>A0A8C5FTF6</accession>
<dbReference type="Pfam" id="PF22938">
    <property type="entry name" value="Integrase_p58_C"/>
    <property type="match status" value="1"/>
</dbReference>
<evidence type="ECO:0000313" key="4">
    <source>
        <dbReference type="Proteomes" id="UP000694546"/>
    </source>
</evidence>
<organism evidence="3 4">
    <name type="scientific">Gadus morhua</name>
    <name type="common">Atlantic cod</name>
    <dbReference type="NCBI Taxonomy" id="8049"/>
    <lineage>
        <taxon>Eukaryota</taxon>
        <taxon>Metazoa</taxon>
        <taxon>Chordata</taxon>
        <taxon>Craniata</taxon>
        <taxon>Vertebrata</taxon>
        <taxon>Euteleostomi</taxon>
        <taxon>Actinopterygii</taxon>
        <taxon>Neopterygii</taxon>
        <taxon>Teleostei</taxon>
        <taxon>Neoteleostei</taxon>
        <taxon>Acanthomorphata</taxon>
        <taxon>Zeiogadaria</taxon>
        <taxon>Gadariae</taxon>
        <taxon>Gadiformes</taxon>
        <taxon>Gadoidei</taxon>
        <taxon>Gadidae</taxon>
        <taxon>Gadus</taxon>
    </lineage>
</organism>
<dbReference type="SUPFAM" id="SSF53098">
    <property type="entry name" value="Ribonuclease H-like"/>
    <property type="match status" value="1"/>
</dbReference>
<evidence type="ECO:0000256" key="1">
    <source>
        <dbReference type="SAM" id="MobiDB-lite"/>
    </source>
</evidence>
<dbReference type="Ensembl" id="ENSGMOT00000031571.1">
    <property type="protein sequence ID" value="ENSGMOP00000059912.1"/>
    <property type="gene ID" value="ENSGMOG00000025492.1"/>
</dbReference>
<sequence>MSRTMKELYGLLKVKAIRTSVYHPATDGLCERFNRTLKSMIRKFVLEDARNWHQCLDPLLFAVREVPQASTGFSPFELLHGRRPRGVLDLIKENWKEGSSDSKNGIQYVIDLRAKLHSLGVMSREHLHQAQENQKRLYDKGTRLRNLTLGEKVLVLLPTSSTKLLAKWQGPFVVTRRVGNVDYEVVRPDRGDSRQIYHINLLKRWIDVVPVAFATTLPEGEEFGPEVPTPGPVPPVGRGEDLPGSQAADVGSLQLQFADVFSPLPGRTPLITHNIETQPGLTVRTRPYRLPVNKQDVVRRELAAMLELGVVEEFHSDWCSPVVLVGKLDGSVRFCVDYRRVNAVSKFDA</sequence>
<evidence type="ECO:0000259" key="2">
    <source>
        <dbReference type="PROSITE" id="PS50994"/>
    </source>
</evidence>
<keyword evidence="4" id="KW-1185">Reference proteome</keyword>
<name>A0A8C5FTF6_GADMO</name>
<dbReference type="InterPro" id="IPR043502">
    <property type="entry name" value="DNA/RNA_pol_sf"/>
</dbReference>
<dbReference type="AlphaFoldDB" id="A0A8C5FTF6"/>
<dbReference type="InterPro" id="IPR054465">
    <property type="entry name" value="Integrase_p58-like_C"/>
</dbReference>
<dbReference type="Gene3D" id="3.30.420.10">
    <property type="entry name" value="Ribonuclease H-like superfamily/Ribonuclease H"/>
    <property type="match status" value="1"/>
</dbReference>
<dbReference type="InterPro" id="IPR050951">
    <property type="entry name" value="Retrovirus_Pol_polyprotein"/>
</dbReference>
<feature type="domain" description="Integrase catalytic" evidence="2">
    <location>
        <begin position="1"/>
        <end position="83"/>
    </location>
</feature>
<dbReference type="InterPro" id="IPR001584">
    <property type="entry name" value="Integrase_cat-core"/>
</dbReference>
<evidence type="ECO:0000313" key="3">
    <source>
        <dbReference type="Ensembl" id="ENSGMOP00000059912.1"/>
    </source>
</evidence>
<proteinExistence type="predicted"/>
<reference evidence="3" key="2">
    <citation type="submission" date="2025-09" db="UniProtKB">
        <authorList>
            <consortium name="Ensembl"/>
        </authorList>
    </citation>
    <scope>IDENTIFICATION</scope>
</reference>
<dbReference type="PROSITE" id="PS50994">
    <property type="entry name" value="INTEGRASE"/>
    <property type="match status" value="1"/>
</dbReference>
<dbReference type="GO" id="GO:0015074">
    <property type="term" value="P:DNA integration"/>
    <property type="evidence" value="ECO:0007669"/>
    <property type="project" value="InterPro"/>
</dbReference>
<reference evidence="3" key="1">
    <citation type="submission" date="2025-08" db="UniProtKB">
        <authorList>
            <consortium name="Ensembl"/>
        </authorList>
    </citation>
    <scope>IDENTIFICATION</scope>
</reference>
<dbReference type="PANTHER" id="PTHR37984:SF15">
    <property type="entry name" value="INTEGRASE CATALYTIC DOMAIN-CONTAINING PROTEIN"/>
    <property type="match status" value="1"/>
</dbReference>
<dbReference type="InterPro" id="IPR036397">
    <property type="entry name" value="RNaseH_sf"/>
</dbReference>
<dbReference type="GeneTree" id="ENSGT01050000244855"/>
<dbReference type="InterPro" id="IPR012337">
    <property type="entry name" value="RNaseH-like_sf"/>
</dbReference>
<dbReference type="SUPFAM" id="SSF56672">
    <property type="entry name" value="DNA/RNA polymerases"/>
    <property type="match status" value="1"/>
</dbReference>
<dbReference type="Gene3D" id="3.10.10.10">
    <property type="entry name" value="HIV Type 1 Reverse Transcriptase, subunit A, domain 1"/>
    <property type="match status" value="1"/>
</dbReference>